<dbReference type="GO" id="GO:0003677">
    <property type="term" value="F:DNA binding"/>
    <property type="evidence" value="ECO:0007669"/>
    <property type="project" value="InterPro"/>
</dbReference>
<dbReference type="SUPFAM" id="SSF47413">
    <property type="entry name" value="lambda repressor-like DNA-binding domains"/>
    <property type="match status" value="1"/>
</dbReference>
<dbReference type="EMBL" id="LC168164">
    <property type="protein sequence ID" value="BAV39221.1"/>
    <property type="molecule type" value="Genomic_DNA"/>
</dbReference>
<evidence type="ECO:0000313" key="2">
    <source>
        <dbReference type="Proteomes" id="UP000224877"/>
    </source>
</evidence>
<reference evidence="1 2" key="1">
    <citation type="submission" date="2016-07" db="EMBL/GenBank/DDBJ databases">
        <title>Characterization of three bacteriophages infecting bacteria isolated from shrimp culture pond water.</title>
        <authorList>
            <person name="Khoa H.V."/>
        </authorList>
    </citation>
    <scope>NUCLEOTIDE SEQUENCE [LARGE SCALE GENOMIC DNA]</scope>
</reference>
<proteinExistence type="predicted"/>
<dbReference type="Proteomes" id="UP000224877">
    <property type="component" value="Segment"/>
</dbReference>
<dbReference type="InterPro" id="IPR010982">
    <property type="entry name" value="Lambda_DNA-bd_dom_sf"/>
</dbReference>
<accession>A0A1B4XWM3</accession>
<keyword evidence="2" id="KW-1185">Reference proteome</keyword>
<protein>
    <submittedName>
        <fullName evidence="1">Uncharacterized protein</fullName>
    </submittedName>
</protein>
<name>A0A1B4XWM3_9CAUD</name>
<sequence length="86" mass="10001">MDAKIIREVLVENDIVLKEIAEKLEISQQHLNNIWNSKDVKTGTLFRIVEVSGLPLVLFLVRCEEVLKCDPKFEHFAQMYMNLAIE</sequence>
<dbReference type="Gene3D" id="1.10.260.40">
    <property type="entry name" value="lambda repressor-like DNA-binding domains"/>
    <property type="match status" value="1"/>
</dbReference>
<organism evidence="1 2">
    <name type="scientific">Tenacibaculum phage pT24</name>
    <dbReference type="NCBI Taxonomy" id="1880590"/>
    <lineage>
        <taxon>Viruses</taxon>
        <taxon>Duplodnaviria</taxon>
        <taxon>Heunggongvirae</taxon>
        <taxon>Uroviricota</taxon>
        <taxon>Caudoviricetes</taxon>
        <taxon>Kungbxnavirus</taxon>
        <taxon>Kungbxnavirus pT24</taxon>
    </lineage>
</organism>
<gene>
    <name evidence="1" type="ORF">BPT24_096</name>
</gene>
<evidence type="ECO:0000313" key="1">
    <source>
        <dbReference type="EMBL" id="BAV39221.1"/>
    </source>
</evidence>